<comment type="subunit">
    <text evidence="15">Component of the 7-subunit TFIIH core complex composed of XPB, XPD, TFB1/GTF2H1, GTF2H2/P44, TFB4/GTF2H3, TFB2/GTF2H4 and TFB5/GTF2H5, which is active in NER. The core complex associates with the 3-subunit CDK-activating kinase (CAK) module composed of CYCH1/cyclin H1, CDKD and MAT1/At4g30820 to form the 10-subunit holoenzyme (holo-TFIIH) active in transcription.</text>
</comment>
<evidence type="ECO:0000256" key="5">
    <source>
        <dbReference type="ARBA" id="ARBA00022801"/>
    </source>
</evidence>
<dbReference type="PRINTS" id="PR00851">
    <property type="entry name" value="XRODRMPGMNTB"/>
</dbReference>
<evidence type="ECO:0000256" key="9">
    <source>
        <dbReference type="ARBA" id="ARBA00023204"/>
    </source>
</evidence>
<feature type="domain" description="Helicase ATP-binding" evidence="17">
    <location>
        <begin position="294"/>
        <end position="456"/>
    </location>
</feature>
<dbReference type="NCBIfam" id="TIGR00603">
    <property type="entry name" value="rad25"/>
    <property type="match status" value="1"/>
</dbReference>
<dbReference type="GO" id="GO:0043138">
    <property type="term" value="F:3'-5' DNA helicase activity"/>
    <property type="evidence" value="ECO:0007669"/>
    <property type="project" value="UniProtKB-EC"/>
</dbReference>
<protein>
    <recommendedName>
        <fullName evidence="13">DNA 3'-5' helicase</fullName>
        <ecNumber evidence="13">5.6.2.4</ecNumber>
    </recommendedName>
</protein>
<evidence type="ECO:0000256" key="15">
    <source>
        <dbReference type="ARBA" id="ARBA00065951"/>
    </source>
</evidence>
<dbReference type="InterPro" id="IPR032438">
    <property type="entry name" value="ERCC3_RAD25_C"/>
</dbReference>
<evidence type="ECO:0000256" key="8">
    <source>
        <dbReference type="ARBA" id="ARBA00023125"/>
    </source>
</evidence>
<evidence type="ECO:0000256" key="16">
    <source>
        <dbReference type="SAM" id="MobiDB-lite"/>
    </source>
</evidence>
<evidence type="ECO:0000313" key="19">
    <source>
        <dbReference type="EMBL" id="KAK6947808.1"/>
    </source>
</evidence>
<evidence type="ECO:0000256" key="3">
    <source>
        <dbReference type="ARBA" id="ARBA00022741"/>
    </source>
</evidence>
<keyword evidence="8" id="KW-0238">DNA-binding</keyword>
<dbReference type="Proteomes" id="UP001370490">
    <property type="component" value="Unassembled WGS sequence"/>
</dbReference>
<dbReference type="InterPro" id="IPR027417">
    <property type="entry name" value="P-loop_NTPase"/>
</dbReference>
<keyword evidence="11" id="KW-0539">Nucleus</keyword>
<dbReference type="GO" id="GO:0006289">
    <property type="term" value="P:nucleotide-excision repair"/>
    <property type="evidence" value="ECO:0007669"/>
    <property type="project" value="InterPro"/>
</dbReference>
<dbReference type="SMART" id="SM00490">
    <property type="entry name" value="HELICc"/>
    <property type="match status" value="1"/>
</dbReference>
<dbReference type="InterPro" id="IPR032830">
    <property type="entry name" value="XPB/Ssl2_N"/>
</dbReference>
<keyword evidence="5" id="KW-0378">Hydrolase</keyword>
<evidence type="ECO:0000256" key="14">
    <source>
        <dbReference type="ARBA" id="ARBA00048988"/>
    </source>
</evidence>
<dbReference type="EC" id="5.6.2.4" evidence="13"/>
<keyword evidence="10" id="KW-0413">Isomerase</keyword>
<keyword evidence="3" id="KW-0547">Nucleotide-binding</keyword>
<evidence type="ECO:0000259" key="17">
    <source>
        <dbReference type="PROSITE" id="PS51192"/>
    </source>
</evidence>
<accession>A0AAN8ZUZ4</accession>
<dbReference type="FunFam" id="3.40.50.300:FF:000077">
    <property type="entry name" value="Probable DNA repair helicase RAD25"/>
    <property type="match status" value="1"/>
</dbReference>
<dbReference type="GO" id="GO:0009411">
    <property type="term" value="P:response to UV"/>
    <property type="evidence" value="ECO:0007669"/>
    <property type="project" value="UniProtKB-ARBA"/>
</dbReference>
<keyword evidence="9" id="KW-0234">DNA repair</keyword>
<evidence type="ECO:0000256" key="4">
    <source>
        <dbReference type="ARBA" id="ARBA00022763"/>
    </source>
</evidence>
<dbReference type="GO" id="GO:0003677">
    <property type="term" value="F:DNA binding"/>
    <property type="evidence" value="ECO:0007669"/>
    <property type="project" value="UniProtKB-KW"/>
</dbReference>
<dbReference type="GO" id="GO:0000112">
    <property type="term" value="C:nucleotide-excision repair factor 3 complex"/>
    <property type="evidence" value="ECO:0007669"/>
    <property type="project" value="TreeGrafter"/>
</dbReference>
<dbReference type="FunFam" id="3.40.50.300:FF:000117">
    <property type="entry name" value="Putative DNA repair helicase rad25"/>
    <property type="match status" value="1"/>
</dbReference>
<dbReference type="PANTHER" id="PTHR11274">
    <property type="entry name" value="RAD25/XP-B DNA REPAIR HELICASE"/>
    <property type="match status" value="1"/>
</dbReference>
<dbReference type="Pfam" id="PF16203">
    <property type="entry name" value="ERCC3_RAD25_C"/>
    <property type="match status" value="1"/>
</dbReference>
<dbReference type="CDD" id="cd18029">
    <property type="entry name" value="DEXHc_XPB"/>
    <property type="match status" value="1"/>
</dbReference>
<reference evidence="19 20" key="1">
    <citation type="submission" date="2023-12" db="EMBL/GenBank/DDBJ databases">
        <title>A high-quality genome assembly for Dillenia turbinata (Dilleniales).</title>
        <authorList>
            <person name="Chanderbali A."/>
        </authorList>
    </citation>
    <scope>NUCLEOTIDE SEQUENCE [LARGE SCALE GENOMIC DNA]</scope>
    <source>
        <strain evidence="19">LSX21</strain>
        <tissue evidence="19">Leaf</tissue>
    </source>
</reference>
<dbReference type="AlphaFoldDB" id="A0AAN8ZUZ4"/>
<dbReference type="GO" id="GO:0005675">
    <property type="term" value="C:transcription factor TFIIH holo complex"/>
    <property type="evidence" value="ECO:0007669"/>
    <property type="project" value="TreeGrafter"/>
</dbReference>
<evidence type="ECO:0000256" key="12">
    <source>
        <dbReference type="ARBA" id="ARBA00034617"/>
    </source>
</evidence>
<evidence type="ECO:0000256" key="13">
    <source>
        <dbReference type="ARBA" id="ARBA00034808"/>
    </source>
</evidence>
<proteinExistence type="inferred from homology"/>
<comment type="catalytic activity">
    <reaction evidence="14">
        <text>ATP + H2O = ADP + phosphate + H(+)</text>
        <dbReference type="Rhea" id="RHEA:13065"/>
        <dbReference type="ChEBI" id="CHEBI:15377"/>
        <dbReference type="ChEBI" id="CHEBI:15378"/>
        <dbReference type="ChEBI" id="CHEBI:30616"/>
        <dbReference type="ChEBI" id="CHEBI:43474"/>
        <dbReference type="ChEBI" id="CHEBI:456216"/>
        <dbReference type="EC" id="5.6.2.4"/>
    </reaction>
</comment>
<dbReference type="GO" id="GO:0005524">
    <property type="term" value="F:ATP binding"/>
    <property type="evidence" value="ECO:0007669"/>
    <property type="project" value="UniProtKB-KW"/>
</dbReference>
<dbReference type="InterPro" id="IPR001650">
    <property type="entry name" value="Helicase_C-like"/>
</dbReference>
<keyword evidence="7" id="KW-0067">ATP-binding</keyword>
<dbReference type="GO" id="GO:0006367">
    <property type="term" value="P:transcription initiation at RNA polymerase II promoter"/>
    <property type="evidence" value="ECO:0007669"/>
    <property type="project" value="InterPro"/>
</dbReference>
<evidence type="ECO:0000256" key="6">
    <source>
        <dbReference type="ARBA" id="ARBA00022806"/>
    </source>
</evidence>
<evidence type="ECO:0000259" key="18">
    <source>
        <dbReference type="PROSITE" id="PS51194"/>
    </source>
</evidence>
<feature type="compositionally biased region" description="Basic and acidic residues" evidence="16">
    <location>
        <begin position="17"/>
        <end position="31"/>
    </location>
</feature>
<dbReference type="Gene3D" id="3.40.50.300">
    <property type="entry name" value="P-loop containing nucleotide triphosphate hydrolases"/>
    <property type="match status" value="2"/>
</dbReference>
<dbReference type="GO" id="GO:0016787">
    <property type="term" value="F:hydrolase activity"/>
    <property type="evidence" value="ECO:0007669"/>
    <property type="project" value="UniProtKB-KW"/>
</dbReference>
<dbReference type="PROSITE" id="PS51192">
    <property type="entry name" value="HELICASE_ATP_BIND_1"/>
    <property type="match status" value="1"/>
</dbReference>
<sequence>MSGHGDKSRPTKKHKSSKDDHRSTIVEDEDLYFREETEDDLRDGDKEGKKRDFTKLELKPDHANRPLWACADGRIFLETFSPLYKQAYDFLIAIAEPVCRPESMHEYNLTPHSLYAAVSVGLETDTIISVLNKLSKTKLPKEMIDFIHSSTANYGKVKLVLKKNRYFVESPFPEVLKRLLRDDVIAKARIFSEGAHGNDAFTTSKAMGEFGGTHDGLLNEAELAAAAEEKETHSFEIDPRQVENVKQRCLPNALNYPMLEEYDFRNDTVNPDLDVELKPQAQPRPYQEKSLSKMFGNGRARSGIIVLPCGAGKSLVGVSAACRIRKSCLCLATNAVSVDQWAFQFKLWSTIRDENICRFTSDSKERFRGNAGVVVTTYNMVAFGGKRSEESEKIIEEIRNREWGLLLMDEVHVVPAHMFRKVISITKSHCKLGLTATLVREDERITDLNFLIGPKLYEANWLDLVKGGFIANVQCAEVWCPMTKEFFAEYLKKENSKKKQALYVMNPNKFRACEFLIRFHEQQRGDKIIVFADNLFALTEYAMKLRKPMIYGATSHVERTKILQAFKTSPDVNTVFLSKVGDNSIDIPEANVIIQISSHAGSRRQEAQRLGRILRAKGRLQDRMAGGKEEYNAFFYSLVSTDTQEMYYSTKRQQFLIDQGYSFKVITTLPPPDSGADLSYHRLEDQLALLGKVLSAGDDVVGLEQLEEDVDDIALQKARRSVGSMSAMSGAHGMVYMEYNTGKGKPAGQGQIKSKPKDPSKRHYLFKRRWASPLLIPRN</sequence>
<evidence type="ECO:0000256" key="7">
    <source>
        <dbReference type="ARBA" id="ARBA00022840"/>
    </source>
</evidence>
<dbReference type="PROSITE" id="PS51194">
    <property type="entry name" value="HELICASE_CTER"/>
    <property type="match status" value="1"/>
</dbReference>
<comment type="catalytic activity">
    <reaction evidence="12">
        <text>Couples ATP hydrolysis with the unwinding of duplex DNA by translocating in the 3'-5' direction.</text>
        <dbReference type="EC" id="5.6.2.4"/>
    </reaction>
</comment>
<feature type="domain" description="Helicase C-terminal" evidence="18">
    <location>
        <begin position="511"/>
        <end position="677"/>
    </location>
</feature>
<keyword evidence="20" id="KW-1185">Reference proteome</keyword>
<dbReference type="Pfam" id="PF04851">
    <property type="entry name" value="ResIII"/>
    <property type="match status" value="1"/>
</dbReference>
<feature type="region of interest" description="Disordered" evidence="16">
    <location>
        <begin position="1"/>
        <end position="31"/>
    </location>
</feature>
<comment type="subcellular location">
    <subcellularLocation>
        <location evidence="1">Nucleus</location>
    </subcellularLocation>
</comment>
<dbReference type="Pfam" id="PF13625">
    <property type="entry name" value="Helicase_C_3"/>
    <property type="match status" value="1"/>
</dbReference>
<dbReference type="PANTHER" id="PTHR11274:SF0">
    <property type="entry name" value="GENERAL TRANSCRIPTION AND DNA REPAIR FACTOR IIH HELICASE SUBUNIT XPB"/>
    <property type="match status" value="1"/>
</dbReference>
<evidence type="ECO:0000256" key="2">
    <source>
        <dbReference type="ARBA" id="ARBA00006637"/>
    </source>
</evidence>
<dbReference type="InterPro" id="IPR050615">
    <property type="entry name" value="ATP-dep_DNA_Helicase"/>
</dbReference>
<dbReference type="SMART" id="SM00487">
    <property type="entry name" value="DEXDc"/>
    <property type="match status" value="1"/>
</dbReference>
<comment type="caution">
    <text evidence="19">The sequence shown here is derived from an EMBL/GenBank/DDBJ whole genome shotgun (WGS) entry which is preliminary data.</text>
</comment>
<dbReference type="SUPFAM" id="SSF52540">
    <property type="entry name" value="P-loop containing nucleoside triphosphate hydrolases"/>
    <property type="match status" value="2"/>
</dbReference>
<dbReference type="InterPro" id="IPR001161">
    <property type="entry name" value="XPB/Ssl2"/>
</dbReference>
<gene>
    <name evidence="19" type="ORF">RJ641_001281</name>
</gene>
<dbReference type="CDD" id="cd18789">
    <property type="entry name" value="SF2_C_XPB"/>
    <property type="match status" value="1"/>
</dbReference>
<dbReference type="InterPro" id="IPR006935">
    <property type="entry name" value="Helicase/UvrB_N"/>
</dbReference>
<evidence type="ECO:0000256" key="11">
    <source>
        <dbReference type="ARBA" id="ARBA00023242"/>
    </source>
</evidence>
<comment type="similarity">
    <text evidence="2">Belongs to the helicase family. RAD25/XPB subfamily.</text>
</comment>
<evidence type="ECO:0000256" key="1">
    <source>
        <dbReference type="ARBA" id="ARBA00004123"/>
    </source>
</evidence>
<dbReference type="EMBL" id="JBAMMX010000001">
    <property type="protein sequence ID" value="KAK6947808.1"/>
    <property type="molecule type" value="Genomic_DNA"/>
</dbReference>
<keyword evidence="6 19" id="KW-0347">Helicase</keyword>
<evidence type="ECO:0000256" key="10">
    <source>
        <dbReference type="ARBA" id="ARBA00023235"/>
    </source>
</evidence>
<evidence type="ECO:0000313" key="20">
    <source>
        <dbReference type="Proteomes" id="UP001370490"/>
    </source>
</evidence>
<dbReference type="InterPro" id="IPR014001">
    <property type="entry name" value="Helicase_ATP-bd"/>
</dbReference>
<organism evidence="19 20">
    <name type="scientific">Dillenia turbinata</name>
    <dbReference type="NCBI Taxonomy" id="194707"/>
    <lineage>
        <taxon>Eukaryota</taxon>
        <taxon>Viridiplantae</taxon>
        <taxon>Streptophyta</taxon>
        <taxon>Embryophyta</taxon>
        <taxon>Tracheophyta</taxon>
        <taxon>Spermatophyta</taxon>
        <taxon>Magnoliopsida</taxon>
        <taxon>eudicotyledons</taxon>
        <taxon>Gunneridae</taxon>
        <taxon>Pentapetalae</taxon>
        <taxon>Dilleniales</taxon>
        <taxon>Dilleniaceae</taxon>
        <taxon>Dillenia</taxon>
    </lineage>
</organism>
<name>A0AAN8ZUZ4_9MAGN</name>
<keyword evidence="4" id="KW-0227">DNA damage</keyword>
<dbReference type="GO" id="GO:0097550">
    <property type="term" value="C:transcription preinitiation complex"/>
    <property type="evidence" value="ECO:0007669"/>
    <property type="project" value="TreeGrafter"/>
</dbReference>